<organism evidence="4 5">
    <name type="scientific">Treponema parvum</name>
    <dbReference type="NCBI Taxonomy" id="138851"/>
    <lineage>
        <taxon>Bacteria</taxon>
        <taxon>Pseudomonadati</taxon>
        <taxon>Spirochaetota</taxon>
        <taxon>Spirochaetia</taxon>
        <taxon>Spirochaetales</taxon>
        <taxon>Treponemataceae</taxon>
        <taxon>Treponema</taxon>
    </lineage>
</organism>
<dbReference type="AlphaFoldDB" id="A0A975F451"/>
<dbReference type="RefSeq" id="WP_210118768.1">
    <property type="nucleotide sequence ID" value="NZ_CP054142.1"/>
</dbReference>
<dbReference type="Gene3D" id="3.40.50.2000">
    <property type="entry name" value="Glycogen Phosphorylase B"/>
    <property type="match status" value="2"/>
</dbReference>
<accession>A0A975F451</accession>
<dbReference type="SUPFAM" id="SSF53756">
    <property type="entry name" value="UDP-Glycosyltransferase/glycogen phosphorylase"/>
    <property type="match status" value="1"/>
</dbReference>
<dbReference type="Pfam" id="PF00534">
    <property type="entry name" value="Glycos_transf_1"/>
    <property type="match status" value="1"/>
</dbReference>
<evidence type="ECO:0000256" key="1">
    <source>
        <dbReference type="ARBA" id="ARBA00022679"/>
    </source>
</evidence>
<keyword evidence="5" id="KW-1185">Reference proteome</keyword>
<dbReference type="EMBL" id="CP054142">
    <property type="protein sequence ID" value="QTQ14076.1"/>
    <property type="molecule type" value="Genomic_DNA"/>
</dbReference>
<dbReference type="PANTHER" id="PTHR46401:SF2">
    <property type="entry name" value="GLYCOSYLTRANSFERASE WBBK-RELATED"/>
    <property type="match status" value="1"/>
</dbReference>
<evidence type="ECO:0000259" key="2">
    <source>
        <dbReference type="Pfam" id="PF00534"/>
    </source>
</evidence>
<feature type="domain" description="Glycosyl transferase family 1" evidence="2">
    <location>
        <begin position="183"/>
        <end position="327"/>
    </location>
</feature>
<evidence type="ECO:0000313" key="4">
    <source>
        <dbReference type="EMBL" id="QTQ14076.1"/>
    </source>
</evidence>
<dbReference type="KEGG" id="tpav:HRQ91_06175"/>
<evidence type="ECO:0000259" key="3">
    <source>
        <dbReference type="Pfam" id="PF13439"/>
    </source>
</evidence>
<reference evidence="4 5" key="1">
    <citation type="journal article" date="2021" name="Microbiol. Resour. Announc.">
        <title>Complete Genome Sequences of Three Human Oral Treponema parvum Isolates.</title>
        <authorList>
            <person name="Zeng H."/>
            <person name="Watt R.M."/>
        </authorList>
    </citation>
    <scope>NUCLEOTIDE SEQUENCE [LARGE SCALE GENOMIC DNA]</scope>
    <source>
        <strain evidence="4 5">ATCC 700770</strain>
    </source>
</reference>
<dbReference type="CDD" id="cd03809">
    <property type="entry name" value="GT4_MtfB-like"/>
    <property type="match status" value="1"/>
</dbReference>
<proteinExistence type="predicted"/>
<dbReference type="InterPro" id="IPR028098">
    <property type="entry name" value="Glyco_trans_4-like_N"/>
</dbReference>
<protein>
    <submittedName>
        <fullName evidence="4">Glycosyltransferase family 4 protein</fullName>
    </submittedName>
</protein>
<sequence>MILINGSFLCRSLTGIERFAFEICKNLDELALKDEIAICIPKNAKTKVEYKNIKCIYSKKNCKSFPIWDHITFSVFLKKNGFIPLDFANVTPFFTPGLVFIHDIYAKVFPKDFTSFKEKLIKTYMCLMYRHAIKHAKKLMTVSEFSKNQIAEVYNVDKDEISVVPNGWDHFKNIDEDKSVLEKFPKLSEKEFYFTLGSLQKRKNLKWIAKYAKNHPNELFAVSGKIVSGMQSNDIKDLQTLPNVVLLGYVSDGEVKALMKKCKAFIFPSYYEGFGIPPLEALSVGAQIVVSKASCLPEIYGKTAHYINPQNCDISLEEILAQPVSSPKTILEHYTYKNSAKKLYGILKECNQ</sequence>
<keyword evidence="1" id="KW-0808">Transferase</keyword>
<name>A0A975F451_9SPIR</name>
<dbReference type="Proteomes" id="UP000671908">
    <property type="component" value="Chromosome"/>
</dbReference>
<gene>
    <name evidence="4" type="ORF">HRQ91_06175</name>
</gene>
<dbReference type="GO" id="GO:0016757">
    <property type="term" value="F:glycosyltransferase activity"/>
    <property type="evidence" value="ECO:0007669"/>
    <property type="project" value="InterPro"/>
</dbReference>
<evidence type="ECO:0000313" key="5">
    <source>
        <dbReference type="Proteomes" id="UP000671908"/>
    </source>
</evidence>
<dbReference type="PANTHER" id="PTHR46401">
    <property type="entry name" value="GLYCOSYLTRANSFERASE WBBK-RELATED"/>
    <property type="match status" value="1"/>
</dbReference>
<dbReference type="Pfam" id="PF13439">
    <property type="entry name" value="Glyco_transf_4"/>
    <property type="match status" value="1"/>
</dbReference>
<dbReference type="InterPro" id="IPR001296">
    <property type="entry name" value="Glyco_trans_1"/>
</dbReference>
<feature type="domain" description="Glycosyltransferase subfamily 4-like N-terminal" evidence="3">
    <location>
        <begin position="98"/>
        <end position="169"/>
    </location>
</feature>